<dbReference type="Gene3D" id="3.30.2160.10">
    <property type="entry name" value="Hect, E3 ligase catalytic domain"/>
    <property type="match status" value="1"/>
</dbReference>
<evidence type="ECO:0000256" key="2">
    <source>
        <dbReference type="ARBA" id="ARBA00022771"/>
    </source>
</evidence>
<feature type="compositionally biased region" description="Polar residues" evidence="7">
    <location>
        <begin position="1787"/>
        <end position="1804"/>
    </location>
</feature>
<feature type="compositionally biased region" description="Low complexity" evidence="7">
    <location>
        <begin position="1158"/>
        <end position="1175"/>
    </location>
</feature>
<dbReference type="FunFam" id="1.10.8.10:FF:000009">
    <property type="entry name" value="Putative E3 ubiquitin-protein ligase UBR5"/>
    <property type="match status" value="1"/>
</dbReference>
<dbReference type="GO" id="GO:0005634">
    <property type="term" value="C:nucleus"/>
    <property type="evidence" value="ECO:0007669"/>
    <property type="project" value="TreeGrafter"/>
</dbReference>
<name>A0A6G1SD51_9ACAR</name>
<feature type="compositionally biased region" description="Polar residues" evidence="7">
    <location>
        <begin position="254"/>
        <end position="274"/>
    </location>
</feature>
<feature type="compositionally biased region" description="Polar residues" evidence="7">
    <location>
        <begin position="2153"/>
        <end position="2164"/>
    </location>
</feature>
<feature type="compositionally biased region" description="Low complexity" evidence="7">
    <location>
        <begin position="780"/>
        <end position="796"/>
    </location>
</feature>
<keyword evidence="3 5" id="KW-0833">Ubl conjugation pathway</keyword>
<evidence type="ECO:0000259" key="8">
    <source>
        <dbReference type="PROSITE" id="PS50237"/>
    </source>
</evidence>
<keyword evidence="1" id="KW-0479">Metal-binding</keyword>
<reference evidence="10" key="1">
    <citation type="submission" date="2018-10" db="EMBL/GenBank/DDBJ databases">
        <title>Transcriptome assembly of Aceria tosichella (Wheat curl mite) Type 2.</title>
        <authorList>
            <person name="Scully E.D."/>
            <person name="Geib S.M."/>
            <person name="Palmer N.A."/>
            <person name="Gupta A.K."/>
            <person name="Sarath G."/>
            <person name="Tatineni S."/>
        </authorList>
    </citation>
    <scope>NUCLEOTIDE SEQUENCE</scope>
    <source>
        <strain evidence="10">LincolnNE</strain>
    </source>
</reference>
<feature type="compositionally biased region" description="Polar residues" evidence="7">
    <location>
        <begin position="1761"/>
        <end position="1773"/>
    </location>
</feature>
<feature type="domain" description="HECT" evidence="8">
    <location>
        <begin position="2504"/>
        <end position="2860"/>
    </location>
</feature>
<feature type="compositionally biased region" description="Acidic residues" evidence="7">
    <location>
        <begin position="1827"/>
        <end position="1845"/>
    </location>
</feature>
<dbReference type="Gene3D" id="3.30.2410.10">
    <property type="entry name" value="Hect, E3 ligase catalytic domain"/>
    <property type="match status" value="1"/>
</dbReference>
<proteinExistence type="predicted"/>
<feature type="region of interest" description="Disordered" evidence="7">
    <location>
        <begin position="403"/>
        <end position="501"/>
    </location>
</feature>
<feature type="region of interest" description="Disordered" evidence="7">
    <location>
        <begin position="1428"/>
        <end position="1453"/>
    </location>
</feature>
<feature type="compositionally biased region" description="Polar residues" evidence="7">
    <location>
        <begin position="1710"/>
        <end position="1732"/>
    </location>
</feature>
<feature type="region of interest" description="Disordered" evidence="7">
    <location>
        <begin position="1755"/>
        <end position="1804"/>
    </location>
</feature>
<evidence type="ECO:0000256" key="6">
    <source>
        <dbReference type="PROSITE-ProRule" id="PRU00508"/>
    </source>
</evidence>
<feature type="compositionally biased region" description="Low complexity" evidence="7">
    <location>
        <begin position="78"/>
        <end position="91"/>
    </location>
</feature>
<feature type="compositionally biased region" description="Polar residues" evidence="7">
    <location>
        <begin position="486"/>
        <end position="501"/>
    </location>
</feature>
<feature type="domain" description="UBR-type" evidence="9">
    <location>
        <begin position="1314"/>
        <end position="1382"/>
    </location>
</feature>
<feature type="zinc finger region" description="UBR-type" evidence="6">
    <location>
        <begin position="1314"/>
        <end position="1382"/>
    </location>
</feature>
<evidence type="ECO:0000259" key="9">
    <source>
        <dbReference type="PROSITE" id="PS51157"/>
    </source>
</evidence>
<feature type="region of interest" description="Disordered" evidence="7">
    <location>
        <begin position="1818"/>
        <end position="1846"/>
    </location>
</feature>
<feature type="region of interest" description="Disordered" evidence="7">
    <location>
        <begin position="78"/>
        <end position="98"/>
    </location>
</feature>
<feature type="region of interest" description="Disordered" evidence="7">
    <location>
        <begin position="759"/>
        <end position="826"/>
    </location>
</feature>
<dbReference type="PANTHER" id="PTHR46276:SF1">
    <property type="entry name" value="E3 UBIQUITIN-PROTEIN LIGASE UBR5"/>
    <property type="match status" value="1"/>
</dbReference>
<dbReference type="GO" id="GO:0005737">
    <property type="term" value="C:cytoplasm"/>
    <property type="evidence" value="ECO:0007669"/>
    <property type="project" value="TreeGrafter"/>
</dbReference>
<evidence type="ECO:0000256" key="5">
    <source>
        <dbReference type="PROSITE-ProRule" id="PRU00104"/>
    </source>
</evidence>
<feature type="compositionally biased region" description="Low complexity" evidence="7">
    <location>
        <begin position="163"/>
        <end position="198"/>
    </location>
</feature>
<dbReference type="SMART" id="SM00396">
    <property type="entry name" value="ZnF_UBR1"/>
    <property type="match status" value="1"/>
</dbReference>
<feature type="region of interest" description="Disordered" evidence="7">
    <location>
        <begin position="2128"/>
        <end position="2164"/>
    </location>
</feature>
<feature type="compositionally biased region" description="Low complexity" evidence="7">
    <location>
        <begin position="461"/>
        <end position="471"/>
    </location>
</feature>
<dbReference type="PROSITE" id="PS50237">
    <property type="entry name" value="HECT"/>
    <property type="match status" value="1"/>
</dbReference>
<feature type="active site" description="Glycyl thioester intermediate" evidence="5">
    <location>
        <position position="2829"/>
    </location>
</feature>
<feature type="compositionally biased region" description="Basic and acidic residues" evidence="7">
    <location>
        <begin position="1434"/>
        <end position="1453"/>
    </location>
</feature>
<dbReference type="SUPFAM" id="SSF56204">
    <property type="entry name" value="Hect, E3 ligase catalytic domain"/>
    <property type="match status" value="1"/>
</dbReference>
<protein>
    <submittedName>
        <fullName evidence="10">E3 ubiquitin-protein ligase UBR5</fullName>
    </submittedName>
</protein>
<feature type="compositionally biased region" description="Basic and acidic residues" evidence="7">
    <location>
        <begin position="424"/>
        <end position="457"/>
    </location>
</feature>
<dbReference type="InterPro" id="IPR024725">
    <property type="entry name" value="UBR5_UBA"/>
</dbReference>
<dbReference type="Pfam" id="PF11547">
    <property type="entry name" value="E3_UbLigase_EDD"/>
    <property type="match status" value="1"/>
</dbReference>
<dbReference type="GO" id="GO:0034450">
    <property type="term" value="F:ubiquitin-ubiquitin ligase activity"/>
    <property type="evidence" value="ECO:0007669"/>
    <property type="project" value="TreeGrafter"/>
</dbReference>
<evidence type="ECO:0000256" key="3">
    <source>
        <dbReference type="ARBA" id="ARBA00022786"/>
    </source>
</evidence>
<feature type="compositionally biased region" description="Polar residues" evidence="7">
    <location>
        <begin position="1176"/>
        <end position="1188"/>
    </location>
</feature>
<dbReference type="Gene3D" id="1.10.8.10">
    <property type="entry name" value="DNA helicase RuvA subunit, C-terminal domain"/>
    <property type="match status" value="1"/>
</dbReference>
<feature type="compositionally biased region" description="Low complexity" evidence="7">
    <location>
        <begin position="234"/>
        <end position="245"/>
    </location>
</feature>
<feature type="region of interest" description="Disordered" evidence="7">
    <location>
        <begin position="1153"/>
        <end position="1193"/>
    </location>
</feature>
<feature type="region of interest" description="Disordered" evidence="7">
    <location>
        <begin position="1695"/>
        <end position="1737"/>
    </location>
</feature>
<dbReference type="EMBL" id="GGYP01003644">
    <property type="protein sequence ID" value="MDE48415.1"/>
    <property type="molecule type" value="Transcribed_RNA"/>
</dbReference>
<dbReference type="InterPro" id="IPR003126">
    <property type="entry name" value="Znf_UBR"/>
</dbReference>
<dbReference type="SMART" id="SM00119">
    <property type="entry name" value="HECTc"/>
    <property type="match status" value="1"/>
</dbReference>
<accession>A0A6G1SD51</accession>
<feature type="region of interest" description="Disordered" evidence="7">
    <location>
        <begin position="1112"/>
        <end position="1134"/>
    </location>
</feature>
<organism evidence="10">
    <name type="scientific">Aceria tosichella</name>
    <name type="common">wheat curl mite</name>
    <dbReference type="NCBI Taxonomy" id="561515"/>
    <lineage>
        <taxon>Eukaryota</taxon>
        <taxon>Metazoa</taxon>
        <taxon>Ecdysozoa</taxon>
        <taxon>Arthropoda</taxon>
        <taxon>Chelicerata</taxon>
        <taxon>Arachnida</taxon>
        <taxon>Acari</taxon>
        <taxon>Acariformes</taxon>
        <taxon>Trombidiformes</taxon>
        <taxon>Prostigmata</taxon>
        <taxon>Eupodina</taxon>
        <taxon>Eriophyoidea</taxon>
        <taxon>Eriophyidae</taxon>
        <taxon>Eriophyinae</taxon>
        <taxon>Aceriini</taxon>
        <taxon>Aceria</taxon>
    </lineage>
</organism>
<dbReference type="Pfam" id="PF00632">
    <property type="entry name" value="HECT"/>
    <property type="match status" value="1"/>
</dbReference>
<dbReference type="CDD" id="cd14423">
    <property type="entry name" value="CUE_UBR5"/>
    <property type="match status" value="1"/>
</dbReference>
<evidence type="ECO:0000256" key="7">
    <source>
        <dbReference type="SAM" id="MobiDB-lite"/>
    </source>
</evidence>
<gene>
    <name evidence="10" type="primary">UBR5</name>
    <name evidence="10" type="ORF">g.18752</name>
</gene>
<dbReference type="PROSITE" id="PS51157">
    <property type="entry name" value="ZF_UBR"/>
    <property type="match status" value="1"/>
</dbReference>
<evidence type="ECO:0000313" key="10">
    <source>
        <dbReference type="EMBL" id="MDE48415.1"/>
    </source>
</evidence>
<dbReference type="Gene3D" id="3.90.1750.10">
    <property type="entry name" value="Hect, E3 ligase catalytic domains"/>
    <property type="match status" value="1"/>
</dbReference>
<dbReference type="GO" id="GO:0000209">
    <property type="term" value="P:protein polyubiquitination"/>
    <property type="evidence" value="ECO:0007669"/>
    <property type="project" value="TreeGrafter"/>
</dbReference>
<keyword evidence="2" id="KW-0863">Zinc-finger</keyword>
<sequence>MSNSMKLVVTPLPVSDDTLFDCIKDAVTRPTRSISSVAANPISGVTTSSLTAANFAPAQPSHATQFANTITNNQPCSVTQQQASQSQPSNSPHITNINATRSLPISQIVVGPRHVGVLLEDGRVYRAPYQVQADRLEFPPAAIATPHTTAQICSMSAAATSVPSSSANLSHSHGSSQLQAQHSHGGSSSSATSSGSQLNSISKPQLSGNAIGNQSSIAGVISPPGGLDARSGTSGSSNPGSSGPPSGVPNVPPFSTSRVNISPQVGSLSSVQHRSVSRRGRMFRHTAARGRGASVIMSGGRGVIPAQYVPEDLINQAQVVLQGKPRSAIVRELQRTNLDVNSAVNNLLSSDNEDPEDMDESQDYLPNEDLMSLLDSSVGLPSGPASVLIDAETVFPEDVFYHNPSGSRMTRSNFRHTVAPGRNNSERESSLASELEVRRMSGRDPSQSRRWLEHALRDPQNSDSSSNNKNSATPTDFTLHQKNEPNHSASNTKKVSSTPEINPIQISESIEFWPTNSDRRFVQIACMHSELIAISNTGQIHQWKWSEPMPFEGIRHGDLVSYHPRAAQLGLINERVLMISASCIRATVVTESSKVATWIDETISCVASKLEHSAQNYPEFQKGDKIAQLQTCSLYTCIRLESGSMYWWGVAPFSQRKKNWKKIQSKTSKHGSSGSSNNEIGVGSIVCLKNGPSFGDGAIGFTTKDGVPRVGRLTMSAWNITDTCTFKMIQSNDRRVNQTYQLSDTKNSSQRIKKMLGNQPIDFSGNVSDPDLQAPSSPVTSKSISATTTTAPLSAPERIEMPPPPSPASSTCSEPGCSPSHKRKHKHLISLKEDDRLKDEEQWNLKDVIFLEEVKKPPAAKVIKLDGNTALVRFNQRDPFGNQSDSDVNAYLQDCRMIRKDELQLAKETTSSSRIIDCQRSPKKINIADSRSFLTFTVSNNGIHALVKNGTKIEYKMYQLASGKISKSLFFPTDTNAFLGRDPSLISLYASGESDVAVTLRDGNGSLYPLARDFHDSLREPQPLDMPPVQAIGMAVHPARDPNYPNRTYPTLVMAAALENQILMPAVLKSDPELVRLTLASLDQQPVSQQIVASEKIDLNRNVLHAAVYSCAPTPSRGSTQERGPLRSGEDSFDPTISKISSVINETIRRTRIKRESSSGLQQSSLDLSSDSSQSRVNQQMPDQSSVMDPSVKLEASSTADWTNTILNKIEIDPSEQKQSAHSVLLILVECPFLRPFLRDLMVQRDAHGMTPFMSAVSSRAYTAALILLDLAQWIIKQEEITEPDLKLKSLYSMIFPPGTNLDNNPLYMLCANDTCSFTWTGAQHINQDIFECKTCGLTKTLCCCTECARTCHKGHDCRLKKTSPTAYCDCWEKCKCKSLVAGSHFTRFKLLERLLAETDLVTYPGSKGESILLFLVQTVGRQIIEQRQYGPDRTSRHNKRDDPVDMPDHDLSPPRFARKALHKLLGEWLALKTVIMSGTGSAHNLANAARCTNNLLNVEDQMFLSGQQGTALLDRFTHSLLIKIGPEMLDVLLSTIIRESSSSNANRVYEARLVAKRFVRSVARNGVVLSVELSPINYSHQPYPADLTSSIFSAQINSGPYGSSNTSQMNSSSWKASQQPASILQKCRKVFQALLPIAAEELAEIADALISPVRLGVPRPTAPFSLVNSMAEATQGSEEIFVVDPVVLPTNPSVDNVATASQPVIRPGLSSSQSTSTTVRGPGTSDGSQDAISMPDRMRLNLYIENDLAMDGMDSEDAEASNNTFRRSNNGETDSDSDSNLDDASIQSNMEPSGTRSTATGATVGSEIGASTVAYFSEPESGDSSNVDEDEESEANDTEHDNDDIAFSHEENFAFSRRSNITNAPSNSSDQVGHAHSQAIRSNLGQQLHWALRHRDHSFYPHQPTSMMPTTAARLASMGLVNYTYMDGAPNRRSVMTAPSSSNNISGGNNELSMSTTAVGLSRAFSIIIRSISDLIPILKESERSDSALTINQLKVSPTDAATIICNLEKKLNPVWEWLFKVMDSTEGQLRFGCALTNGIQAVASQTVANQQSSQNVNTNQRGLSNISGPVALSPSLINSVIAQQQSAPYTLPVTPAILARINSSLAAHQNISNMSRRMSNLFDDARAHGSAGLGTSPANPSDPPGVRLHNPISNQGPGVSRPQSLNVRSNLDAPAYVRVPLAPGSSDNVVDGTAARRDFLSYMISLIRGHGNEHHDSLPILDVSSLRHVAYVFDAYVYYLRALNHHKLSKAVDDGGIDDEDLTVLLSEQNQGSRHQFFQRSESTLFLDGVAPDPFSQPLSEALPLAEQPHLLQPNSRREDLFGISKSISSDCNPSSLPLSLSSASANSCANCFAQQQKILTQNILDSANFNLTTNPAAIDRESMLCPIHKRSASDGTMKSSSDIQHTALLGRWKLTVELFGREFLDDVGAEPGSILTDLVGFPLKENRFRREMERLRSDSAPRDISLTNIDRDKNILIRQTIKELNNVYHLAERNQGRRNMDLPLLACSKVKVSFKDEKGEGNGVARSFYTAFCEAVLSNEKLANLDAPLFYQPGLRNFYSPRQGDPTPDRLNAFRNVGRVIGICLSQSEICPIQLNRHVIKYFLRKPISWHDLAFFDPILYESLRQLVLDAEMNAADTTASALHALDLRFCVDLSVEEGGTQQVELAPGGRDIEVTTSNIYEYVRRYALKRMLKSQEKALQAMRQGVMDVLPPTALDNLTAEDFRLLLNGVGEINIQTLIGYTTFIDDRGTSASKRSSVHVDEQLGYFKKWFWSIVEKMTTKERQDLVYFWTGSPSLPASEEGFQPMPTVSIRPAEDLHLPTSNVCIFRLYIPLYSSKTILRSKLLTAIKEKNFGFI</sequence>
<evidence type="ECO:0000256" key="1">
    <source>
        <dbReference type="ARBA" id="ARBA00022723"/>
    </source>
</evidence>
<dbReference type="GO" id="GO:0090263">
    <property type="term" value="P:positive regulation of canonical Wnt signaling pathway"/>
    <property type="evidence" value="ECO:0007669"/>
    <property type="project" value="TreeGrafter"/>
</dbReference>
<dbReference type="GO" id="GO:0043130">
    <property type="term" value="F:ubiquitin binding"/>
    <property type="evidence" value="ECO:0007669"/>
    <property type="project" value="InterPro"/>
</dbReference>
<dbReference type="SUPFAM" id="SSF50985">
    <property type="entry name" value="RCC1/BLIP-II"/>
    <property type="match status" value="1"/>
</dbReference>
<dbReference type="CDD" id="cd19675">
    <property type="entry name" value="UBR-box_UBR5"/>
    <property type="match status" value="1"/>
</dbReference>
<feature type="compositionally biased region" description="Polar residues" evidence="7">
    <location>
        <begin position="199"/>
        <end position="217"/>
    </location>
</feature>
<feature type="region of interest" description="Disordered" evidence="7">
    <location>
        <begin position="163"/>
        <end position="278"/>
    </location>
</feature>
<dbReference type="InterPro" id="IPR009091">
    <property type="entry name" value="RCC1/BLIP-II"/>
</dbReference>
<dbReference type="InterPro" id="IPR000569">
    <property type="entry name" value="HECT_dom"/>
</dbReference>
<dbReference type="GO" id="GO:0008270">
    <property type="term" value="F:zinc ion binding"/>
    <property type="evidence" value="ECO:0007669"/>
    <property type="project" value="UniProtKB-KW"/>
</dbReference>
<keyword evidence="4" id="KW-0862">Zinc</keyword>
<dbReference type="PANTHER" id="PTHR46276">
    <property type="entry name" value="E3 UBIQUITIN-PROTEIN LIGASE UBR5"/>
    <property type="match status" value="1"/>
</dbReference>
<evidence type="ECO:0000256" key="4">
    <source>
        <dbReference type="ARBA" id="ARBA00022833"/>
    </source>
</evidence>
<dbReference type="InterPro" id="IPR035983">
    <property type="entry name" value="Hect_E3_ubiquitin_ligase"/>
</dbReference>
<dbReference type="InterPro" id="IPR047503">
    <property type="entry name" value="UBR-box_UBR5"/>
</dbReference>
<dbReference type="Gene3D" id="2.130.10.30">
    <property type="entry name" value="Regulator of chromosome condensation 1/beta-lactamase-inhibitor protein II"/>
    <property type="match status" value="1"/>
</dbReference>